<comment type="caution">
    <text evidence="1">The sequence shown here is derived from an EMBL/GenBank/DDBJ whole genome shotgun (WGS) entry which is preliminary data.</text>
</comment>
<organism evidence="1 2">
    <name type="scientific">Natrinema ejinorense</name>
    <dbReference type="NCBI Taxonomy" id="373386"/>
    <lineage>
        <taxon>Archaea</taxon>
        <taxon>Methanobacteriati</taxon>
        <taxon>Methanobacteriota</taxon>
        <taxon>Stenosarchaea group</taxon>
        <taxon>Halobacteria</taxon>
        <taxon>Halobacteriales</taxon>
        <taxon>Natrialbaceae</taxon>
        <taxon>Natrinema</taxon>
    </lineage>
</organism>
<reference evidence="1 2" key="1">
    <citation type="submission" date="2017-09" db="EMBL/GenBank/DDBJ databases">
        <title>Genome sequences of Natrinema ejinorence JCM 13890T.</title>
        <authorList>
            <person name="Roh S.W."/>
            <person name="Kim Y.B."/>
            <person name="Kim J.Y."/>
        </authorList>
    </citation>
    <scope>NUCLEOTIDE SEQUENCE [LARGE SCALE GENOMIC DNA]</scope>
    <source>
        <strain evidence="1 2">JCM 13890</strain>
    </source>
</reference>
<protein>
    <submittedName>
        <fullName evidence="1">Uncharacterized protein</fullName>
    </submittedName>
</protein>
<dbReference type="EMBL" id="NXNI01000003">
    <property type="protein sequence ID" value="PCR88631.1"/>
    <property type="molecule type" value="Genomic_DNA"/>
</dbReference>
<dbReference type="Proteomes" id="UP000219689">
    <property type="component" value="Unassembled WGS sequence"/>
</dbReference>
<gene>
    <name evidence="1" type="ORF">CP557_21600</name>
</gene>
<dbReference type="AlphaFoldDB" id="A0A2A5QP57"/>
<proteinExistence type="predicted"/>
<evidence type="ECO:0000313" key="1">
    <source>
        <dbReference type="EMBL" id="PCR88631.1"/>
    </source>
</evidence>
<sequence length="108" mass="12161">MSDSVHVGPIVFADAIARGQLVEHGEVVTFRTDDRTTGDTWWRESRLGEKRGDCRVEHIDAVDPSDDSALEPYRELSGFDTVGNWQDAIRELNGAMDDGYLYRVTTDE</sequence>
<name>A0A2A5QP57_9EURY</name>
<dbReference type="OrthoDB" id="350897at2157"/>
<evidence type="ECO:0000313" key="2">
    <source>
        <dbReference type="Proteomes" id="UP000219689"/>
    </source>
</evidence>
<keyword evidence="2" id="KW-1185">Reference proteome</keyword>
<accession>A0A2A5QP57</accession>
<dbReference type="RefSeq" id="WP_097382098.1">
    <property type="nucleotide sequence ID" value="NZ_NXNI01000003.1"/>
</dbReference>